<dbReference type="EMBL" id="OU963869">
    <property type="protein sequence ID" value="CAH0394198.1"/>
    <property type="molecule type" value="Genomic_DNA"/>
</dbReference>
<proteinExistence type="predicted"/>
<feature type="region of interest" description="Disordered" evidence="1">
    <location>
        <begin position="1"/>
        <end position="62"/>
    </location>
</feature>
<sequence length="360" mass="40855">MKTSAKDEPVASTSSAPVASTSSSIKPSTSTGDEIQEGIKRKTFNLRSRSAKPKEASSANQQIKLESSATTLLWTDVEKLNLIDSLYKYGVESRRTYNCLPQKTEEQIKGFLRTRQRLARVKKQIRINQSTKRKMRLETWGVDQNLVTPLEEWVKYFFAKRADSEAPSGVSPALMMQLLPTTFLILSLFEAHPDPKDCKGINYREVYEFLYTITKGNPIKMLPKATANFLFKAFYDSSKFYKDAALTNESGYLNAVTNSIVEKTSAEPSDTSVIEKPTKFKTYPGKRKHPSVSEKDEAIPEFVSKLMKINAVNPIQIPPKYFQVPRLSSEPNKIIPRHVHAERRKLQEVEKSISLPFFND</sequence>
<keyword evidence="3" id="KW-1185">Reference proteome</keyword>
<dbReference type="Proteomes" id="UP001152759">
    <property type="component" value="Chromosome 8"/>
</dbReference>
<reference evidence="2" key="1">
    <citation type="submission" date="2021-12" db="EMBL/GenBank/DDBJ databases">
        <authorList>
            <person name="King R."/>
        </authorList>
    </citation>
    <scope>NUCLEOTIDE SEQUENCE</scope>
</reference>
<evidence type="ECO:0000256" key="1">
    <source>
        <dbReference type="SAM" id="MobiDB-lite"/>
    </source>
</evidence>
<dbReference type="AlphaFoldDB" id="A0A9P0AGQ8"/>
<dbReference type="OrthoDB" id="8186615at2759"/>
<evidence type="ECO:0000313" key="2">
    <source>
        <dbReference type="EMBL" id="CAH0394198.1"/>
    </source>
</evidence>
<feature type="compositionally biased region" description="Low complexity" evidence="1">
    <location>
        <begin position="10"/>
        <end position="31"/>
    </location>
</feature>
<accession>A0A9P0AGQ8</accession>
<name>A0A9P0AGQ8_BEMTA</name>
<protein>
    <submittedName>
        <fullName evidence="2">Uncharacterized protein</fullName>
    </submittedName>
</protein>
<dbReference type="KEGG" id="btab:109034369"/>
<gene>
    <name evidence="2" type="ORF">BEMITA_LOCUS12525</name>
</gene>
<organism evidence="2 3">
    <name type="scientific">Bemisia tabaci</name>
    <name type="common">Sweetpotato whitefly</name>
    <name type="synonym">Aleurodes tabaci</name>
    <dbReference type="NCBI Taxonomy" id="7038"/>
    <lineage>
        <taxon>Eukaryota</taxon>
        <taxon>Metazoa</taxon>
        <taxon>Ecdysozoa</taxon>
        <taxon>Arthropoda</taxon>
        <taxon>Hexapoda</taxon>
        <taxon>Insecta</taxon>
        <taxon>Pterygota</taxon>
        <taxon>Neoptera</taxon>
        <taxon>Paraneoptera</taxon>
        <taxon>Hemiptera</taxon>
        <taxon>Sternorrhyncha</taxon>
        <taxon>Aleyrodoidea</taxon>
        <taxon>Aleyrodidae</taxon>
        <taxon>Aleyrodinae</taxon>
        <taxon>Bemisia</taxon>
    </lineage>
</organism>
<evidence type="ECO:0000313" key="3">
    <source>
        <dbReference type="Proteomes" id="UP001152759"/>
    </source>
</evidence>